<dbReference type="EMBL" id="LFCV01000031">
    <property type="protein sequence ID" value="KMJ46024.1"/>
    <property type="molecule type" value="Genomic_DNA"/>
</dbReference>
<keyword evidence="3" id="KW-1185">Reference proteome</keyword>
<dbReference type="PANTHER" id="PTHR43796">
    <property type="entry name" value="CARBOXYNORSPERMIDINE SYNTHASE"/>
    <property type="match status" value="1"/>
</dbReference>
<dbReference type="Pfam" id="PF03435">
    <property type="entry name" value="Sacchrp_dh_NADP"/>
    <property type="match status" value="1"/>
</dbReference>
<accession>A0A0J5FV50</accession>
<proteinExistence type="predicted"/>
<sequence>MKNISVLLVGGYGVVGQQVAQILNQYCPDLELIIAGRSISKAKELSQTLQNSQALAFDIEKPALPEDLKVDIVLALVNDPQDKLLDFAHQNHIAYVDITRWTERLQIALTKAVIMQNKKSGSMIFASSWMASIVATLINDISKSFSSIDSIDMSVLYALNDKAGPNSVDYMDRLTVPFTVKQNGQYQKILPFSDEKTVLFSDNSQHKVFRIDMPEQFILPLIMNVKTVATRIGFDEPKSNQLLAFLVRKGIWKLCSTRLRRKVLYNPGKGHQHQIRTDIRGTDEKGNSKYLYLQINAPKGQTHLTSLGAAALVMQLAEHIQNNMPDVLKTGEMFLDAEKLKVLLKSEGVNFSINSEVP</sequence>
<dbReference type="Proteomes" id="UP000036277">
    <property type="component" value="Unassembled WGS sequence"/>
</dbReference>
<dbReference type="RefSeq" id="WP_047962474.1">
    <property type="nucleotide sequence ID" value="NZ_CAWMBG010000031.1"/>
</dbReference>
<feature type="domain" description="Saccharopine dehydrogenase NADP binding" evidence="1">
    <location>
        <begin position="6"/>
        <end position="117"/>
    </location>
</feature>
<dbReference type="InterPro" id="IPR036291">
    <property type="entry name" value="NAD(P)-bd_dom_sf"/>
</dbReference>
<gene>
    <name evidence="2" type="ORF">AB204_06025</name>
</gene>
<dbReference type="OrthoDB" id="3518805at2"/>
<dbReference type="PANTHER" id="PTHR43796:SF2">
    <property type="entry name" value="CARBOXYNORSPERMIDINE SYNTHASE"/>
    <property type="match status" value="1"/>
</dbReference>
<evidence type="ECO:0000313" key="3">
    <source>
        <dbReference type="Proteomes" id="UP000036277"/>
    </source>
</evidence>
<dbReference type="AlphaFoldDB" id="A0A0J5FV50"/>
<dbReference type="STRING" id="880157.AB204_06025"/>
<dbReference type="Gene3D" id="3.30.360.10">
    <property type="entry name" value="Dihydrodipicolinate Reductase, domain 2"/>
    <property type="match status" value="1"/>
</dbReference>
<dbReference type="PATRIC" id="fig|880157.4.peg.1263"/>
<reference evidence="2 3" key="1">
    <citation type="submission" date="2015-06" db="EMBL/GenBank/DDBJ databases">
        <title>Draft Whole-Genome Sequence of the Entomopathogenic Bacterium Xenorhabdus khoisanae.</title>
        <authorList>
            <person name="Naidoo S."/>
            <person name="Featherston J."/>
            <person name="Gray V.M."/>
        </authorList>
    </citation>
    <scope>NUCLEOTIDE SEQUENCE [LARGE SCALE GENOMIC DNA]</scope>
    <source>
        <strain evidence="2 3">MCB</strain>
    </source>
</reference>
<evidence type="ECO:0000313" key="2">
    <source>
        <dbReference type="EMBL" id="KMJ46024.1"/>
    </source>
</evidence>
<name>A0A0J5FV50_9GAMM</name>
<evidence type="ECO:0000259" key="1">
    <source>
        <dbReference type="Pfam" id="PF03435"/>
    </source>
</evidence>
<dbReference type="InterPro" id="IPR005097">
    <property type="entry name" value="Sacchrp_dh_NADP-bd"/>
</dbReference>
<protein>
    <submittedName>
        <fullName evidence="2">Saccharopine dehydrogenase</fullName>
    </submittedName>
</protein>
<organism evidence="2 3">
    <name type="scientific">Xenorhabdus khoisanae</name>
    <dbReference type="NCBI Taxonomy" id="880157"/>
    <lineage>
        <taxon>Bacteria</taxon>
        <taxon>Pseudomonadati</taxon>
        <taxon>Pseudomonadota</taxon>
        <taxon>Gammaproteobacteria</taxon>
        <taxon>Enterobacterales</taxon>
        <taxon>Morganellaceae</taxon>
        <taxon>Xenorhabdus</taxon>
    </lineage>
</organism>
<dbReference type="Gene3D" id="3.40.50.720">
    <property type="entry name" value="NAD(P)-binding Rossmann-like Domain"/>
    <property type="match status" value="1"/>
</dbReference>
<comment type="caution">
    <text evidence="2">The sequence shown here is derived from an EMBL/GenBank/DDBJ whole genome shotgun (WGS) entry which is preliminary data.</text>
</comment>
<dbReference type="SUPFAM" id="SSF51735">
    <property type="entry name" value="NAD(P)-binding Rossmann-fold domains"/>
    <property type="match status" value="1"/>
</dbReference>